<accession>A0ABX8D3J6</accession>
<dbReference type="CDD" id="cd08946">
    <property type="entry name" value="SDR_e"/>
    <property type="match status" value="1"/>
</dbReference>
<dbReference type="InterPro" id="IPR001509">
    <property type="entry name" value="Epimerase_deHydtase"/>
</dbReference>
<dbReference type="Pfam" id="PF01370">
    <property type="entry name" value="Epimerase"/>
    <property type="match status" value="1"/>
</dbReference>
<dbReference type="InterPro" id="IPR036291">
    <property type="entry name" value="NAD(P)-bd_dom_sf"/>
</dbReference>
<dbReference type="SUPFAM" id="SSF51735">
    <property type="entry name" value="NAD(P)-binding Rossmann-fold domains"/>
    <property type="match status" value="1"/>
</dbReference>
<dbReference type="Proteomes" id="UP000677804">
    <property type="component" value="Chromosome"/>
</dbReference>
<dbReference type="PANTHER" id="PTHR43245">
    <property type="entry name" value="BIFUNCTIONAL POLYMYXIN RESISTANCE PROTEIN ARNA"/>
    <property type="match status" value="1"/>
</dbReference>
<proteinExistence type="predicted"/>
<name>A0ABX8D3J6_9CELL</name>
<sequence length="283" mass="30495">MTRVLVTGAGGYIGRHVVRALSAAGAEVVAVDRAGGSSELPAGVTTTQRDIFSETDELLDEVGPVDVCLHLAWEAGFVHDSPVHMLRLSDHVRFLDAVAARGTERLTVLGSMHEVGYHEGAITEDTPTNPRSQYGIAKDALRRSLTLRHASGPTTLQWLRCFYVMGDDARSASVFGKILAAAAEGRTTFPFTSGRNRYDFIDVAELGHQIAAAALQSEVTGVINCCSGEPVSLGERVERFIADNGLDIRLEYGVYPDRAYDSPGVWGDPTKIRQILAAERPSA</sequence>
<gene>
    <name evidence="2" type="ORF">KG103_16710</name>
</gene>
<dbReference type="RefSeq" id="WP_207339601.1">
    <property type="nucleotide sequence ID" value="NZ_CP074405.1"/>
</dbReference>
<dbReference type="Gene3D" id="3.40.50.720">
    <property type="entry name" value="NAD(P)-binding Rossmann-like Domain"/>
    <property type="match status" value="1"/>
</dbReference>
<evidence type="ECO:0000259" key="1">
    <source>
        <dbReference type="Pfam" id="PF01370"/>
    </source>
</evidence>
<evidence type="ECO:0000313" key="3">
    <source>
        <dbReference type="Proteomes" id="UP000677804"/>
    </source>
</evidence>
<reference evidence="2 3" key="1">
    <citation type="submission" date="2021-05" db="EMBL/GenBank/DDBJ databases">
        <title>Novel species in genus Cellulomonas.</title>
        <authorList>
            <person name="Zhang G."/>
        </authorList>
    </citation>
    <scope>NUCLEOTIDE SEQUENCE [LARGE SCALE GENOMIC DNA]</scope>
    <source>
        <strain evidence="3">zg-ZUI222</strain>
    </source>
</reference>
<organism evidence="2 3">
    <name type="scientific">Cellulomonas wangleii</name>
    <dbReference type="NCBI Taxonomy" id="2816956"/>
    <lineage>
        <taxon>Bacteria</taxon>
        <taxon>Bacillati</taxon>
        <taxon>Actinomycetota</taxon>
        <taxon>Actinomycetes</taxon>
        <taxon>Micrococcales</taxon>
        <taxon>Cellulomonadaceae</taxon>
        <taxon>Cellulomonas</taxon>
    </lineage>
</organism>
<dbReference type="PANTHER" id="PTHR43245:SF13">
    <property type="entry name" value="UDP-D-APIOSE_UDP-D-XYLOSE SYNTHASE 2"/>
    <property type="match status" value="1"/>
</dbReference>
<feature type="domain" description="NAD-dependent epimerase/dehydratase" evidence="1">
    <location>
        <begin position="4"/>
        <end position="224"/>
    </location>
</feature>
<dbReference type="InterPro" id="IPR050177">
    <property type="entry name" value="Lipid_A_modif_metabolic_enz"/>
</dbReference>
<protein>
    <submittedName>
        <fullName evidence="2">NAD(P)-dependent oxidoreductase</fullName>
    </submittedName>
</protein>
<keyword evidence="3" id="KW-1185">Reference proteome</keyword>
<dbReference type="EMBL" id="CP074405">
    <property type="protein sequence ID" value="QVI62033.1"/>
    <property type="molecule type" value="Genomic_DNA"/>
</dbReference>
<evidence type="ECO:0000313" key="2">
    <source>
        <dbReference type="EMBL" id="QVI62033.1"/>
    </source>
</evidence>